<dbReference type="PROSITE" id="PS50928">
    <property type="entry name" value="ABC_TM1"/>
    <property type="match status" value="1"/>
</dbReference>
<comment type="similarity">
    <text evidence="7">Belongs to the binding-protein-dependent transport system permease family.</text>
</comment>
<dbReference type="Proteomes" id="UP000287171">
    <property type="component" value="Unassembled WGS sequence"/>
</dbReference>
<evidence type="ECO:0000256" key="2">
    <source>
        <dbReference type="ARBA" id="ARBA00022448"/>
    </source>
</evidence>
<dbReference type="GO" id="GO:0005886">
    <property type="term" value="C:plasma membrane"/>
    <property type="evidence" value="ECO:0007669"/>
    <property type="project" value="UniProtKB-SubCell"/>
</dbReference>
<feature type="transmembrane region" description="Helical" evidence="7">
    <location>
        <begin position="108"/>
        <end position="128"/>
    </location>
</feature>
<keyword evidence="10" id="KW-1185">Reference proteome</keyword>
<name>A0A402BE37_9CHLR</name>
<dbReference type="OrthoDB" id="9778687at2"/>
<feature type="domain" description="ABC transmembrane type-1" evidence="8">
    <location>
        <begin position="70"/>
        <end position="295"/>
    </location>
</feature>
<evidence type="ECO:0000256" key="1">
    <source>
        <dbReference type="ARBA" id="ARBA00004651"/>
    </source>
</evidence>
<feature type="transmembrane region" description="Helical" evidence="7">
    <location>
        <begin position="12"/>
        <end position="33"/>
    </location>
</feature>
<keyword evidence="4 7" id="KW-0812">Transmembrane</keyword>
<feature type="transmembrane region" description="Helical" evidence="7">
    <location>
        <begin position="74"/>
        <end position="96"/>
    </location>
</feature>
<dbReference type="SUPFAM" id="SSF160964">
    <property type="entry name" value="MalF N-terminal region-like"/>
    <property type="match status" value="1"/>
</dbReference>
<evidence type="ECO:0000256" key="7">
    <source>
        <dbReference type="RuleBase" id="RU363032"/>
    </source>
</evidence>
<dbReference type="SUPFAM" id="SSF161098">
    <property type="entry name" value="MetI-like"/>
    <property type="match status" value="1"/>
</dbReference>
<evidence type="ECO:0000259" key="8">
    <source>
        <dbReference type="PROSITE" id="PS50928"/>
    </source>
</evidence>
<dbReference type="InterPro" id="IPR051393">
    <property type="entry name" value="ABC_transporter_permease"/>
</dbReference>
<feature type="transmembrane region" description="Helical" evidence="7">
    <location>
        <begin position="274"/>
        <end position="299"/>
    </location>
</feature>
<proteinExistence type="inferred from homology"/>
<keyword evidence="6 7" id="KW-0472">Membrane</keyword>
<dbReference type="EMBL" id="BIFT01000002">
    <property type="protein sequence ID" value="GCE29701.1"/>
    <property type="molecule type" value="Genomic_DNA"/>
</dbReference>
<dbReference type="Gene3D" id="1.10.3720.10">
    <property type="entry name" value="MetI-like"/>
    <property type="match status" value="1"/>
</dbReference>
<keyword evidence="3" id="KW-1003">Cell membrane</keyword>
<sequence length="308" mass="34409">MITVKRSILMVFLFPMFLTIAVISLWPILYTIYLSTTNYTQFNADTYHFIGLGNYAQLIFSPTSDLPGVIAQTLLYVLVCLAIYLALGVLTALALNNTRVKALGFWRMLLLLPWAAPSGVTALIWKFLFNYDFGPINQIGRVFFGQQFGIPWTVSPWWAFIAVVIVNVWLTYPFFTVVTLGALQSIPLELHEAARIDGANAWHRFTGIVLPLLRPALLPVTILSAISTFQMFNTVYLITQGGPITSPNKPGFTEFVMIYMYKRILGSDVANPHFGFIAAFAITLFIILALFTFLATGVATDRGKEALR</sequence>
<evidence type="ECO:0000256" key="6">
    <source>
        <dbReference type="ARBA" id="ARBA00023136"/>
    </source>
</evidence>
<evidence type="ECO:0000256" key="3">
    <source>
        <dbReference type="ARBA" id="ARBA00022475"/>
    </source>
</evidence>
<dbReference type="CDD" id="cd06261">
    <property type="entry name" value="TM_PBP2"/>
    <property type="match status" value="1"/>
</dbReference>
<dbReference type="Pfam" id="PF00528">
    <property type="entry name" value="BPD_transp_1"/>
    <property type="match status" value="1"/>
</dbReference>
<evidence type="ECO:0000313" key="9">
    <source>
        <dbReference type="EMBL" id="GCE29701.1"/>
    </source>
</evidence>
<reference evidence="10" key="1">
    <citation type="submission" date="2018-12" db="EMBL/GenBank/DDBJ databases">
        <title>Tengunoibacter tsumagoiensis gen. nov., sp. nov., Dictyobacter kobayashii sp. nov., D. alpinus sp. nov., and D. joshuensis sp. nov. and description of Dictyobacteraceae fam. nov. within the order Ktedonobacterales isolated from Tengu-no-mugimeshi.</title>
        <authorList>
            <person name="Wang C.M."/>
            <person name="Zheng Y."/>
            <person name="Sakai Y."/>
            <person name="Toyoda A."/>
            <person name="Minakuchi Y."/>
            <person name="Abe K."/>
            <person name="Yokota A."/>
            <person name="Yabe S."/>
        </authorList>
    </citation>
    <scope>NUCLEOTIDE SEQUENCE [LARGE SCALE GENOMIC DNA]</scope>
    <source>
        <strain evidence="10">Uno16</strain>
    </source>
</reference>
<keyword evidence="5 7" id="KW-1133">Transmembrane helix</keyword>
<evidence type="ECO:0000256" key="5">
    <source>
        <dbReference type="ARBA" id="ARBA00022989"/>
    </source>
</evidence>
<evidence type="ECO:0000313" key="10">
    <source>
        <dbReference type="Proteomes" id="UP000287171"/>
    </source>
</evidence>
<gene>
    <name evidence="9" type="ORF">KDA_51850</name>
</gene>
<dbReference type="PANTHER" id="PTHR30193:SF41">
    <property type="entry name" value="DIACETYLCHITOBIOSE UPTAKE SYSTEM PERMEASE PROTEIN NGCF"/>
    <property type="match status" value="1"/>
</dbReference>
<keyword evidence="2 7" id="KW-0813">Transport</keyword>
<protein>
    <recommendedName>
        <fullName evidence="8">ABC transmembrane type-1 domain-containing protein</fullName>
    </recommendedName>
</protein>
<dbReference type="AlphaFoldDB" id="A0A402BE37"/>
<dbReference type="InterPro" id="IPR000515">
    <property type="entry name" value="MetI-like"/>
</dbReference>
<dbReference type="PANTHER" id="PTHR30193">
    <property type="entry name" value="ABC TRANSPORTER PERMEASE PROTEIN"/>
    <property type="match status" value="1"/>
</dbReference>
<evidence type="ECO:0000256" key="4">
    <source>
        <dbReference type="ARBA" id="ARBA00022692"/>
    </source>
</evidence>
<comment type="subcellular location">
    <subcellularLocation>
        <location evidence="1 7">Cell membrane</location>
        <topology evidence="1 7">Multi-pass membrane protein</topology>
    </subcellularLocation>
</comment>
<dbReference type="InterPro" id="IPR035906">
    <property type="entry name" value="MetI-like_sf"/>
</dbReference>
<feature type="transmembrane region" description="Helical" evidence="7">
    <location>
        <begin position="157"/>
        <end position="183"/>
    </location>
</feature>
<dbReference type="GO" id="GO:0055085">
    <property type="term" value="P:transmembrane transport"/>
    <property type="evidence" value="ECO:0007669"/>
    <property type="project" value="InterPro"/>
</dbReference>
<comment type="caution">
    <text evidence="9">The sequence shown here is derived from an EMBL/GenBank/DDBJ whole genome shotgun (WGS) entry which is preliminary data.</text>
</comment>
<accession>A0A402BE37</accession>
<feature type="transmembrane region" description="Helical" evidence="7">
    <location>
        <begin position="204"/>
        <end position="226"/>
    </location>
</feature>
<organism evidence="9 10">
    <name type="scientific">Dictyobacter alpinus</name>
    <dbReference type="NCBI Taxonomy" id="2014873"/>
    <lineage>
        <taxon>Bacteria</taxon>
        <taxon>Bacillati</taxon>
        <taxon>Chloroflexota</taxon>
        <taxon>Ktedonobacteria</taxon>
        <taxon>Ktedonobacterales</taxon>
        <taxon>Dictyobacteraceae</taxon>
        <taxon>Dictyobacter</taxon>
    </lineage>
</organism>
<dbReference type="RefSeq" id="WP_126629917.1">
    <property type="nucleotide sequence ID" value="NZ_BIFT01000002.1"/>
</dbReference>